<dbReference type="EMBL" id="MDDS01000013">
    <property type="protein sequence ID" value="ODP38577.1"/>
    <property type="molecule type" value="Genomic_DNA"/>
</dbReference>
<feature type="chain" id="PRO_5009132145" evidence="1">
    <location>
        <begin position="22"/>
        <end position="81"/>
    </location>
</feature>
<gene>
    <name evidence="2" type="ORF">BFL28_00585</name>
</gene>
<accession>A0A1E3LXQ2</accession>
<reference evidence="2 3" key="1">
    <citation type="submission" date="2016-08" db="EMBL/GenBank/DDBJ databases">
        <title>Draft genome of the agarase producing Sphingomonas sp. MCT13.</title>
        <authorList>
            <person name="D'Andrea M.M."/>
            <person name="Rossolini G.M."/>
            <person name="Thaller M.C."/>
        </authorList>
    </citation>
    <scope>NUCLEOTIDE SEQUENCE [LARGE SCALE GENOMIC DNA]</scope>
    <source>
        <strain evidence="2 3">MCT13</strain>
    </source>
</reference>
<dbReference type="Proteomes" id="UP000094487">
    <property type="component" value="Unassembled WGS sequence"/>
</dbReference>
<feature type="signal peptide" evidence="1">
    <location>
        <begin position="1"/>
        <end position="21"/>
    </location>
</feature>
<sequence>MRAIINGFAAAVVLIATPAFAETKPGTPAPAAAPSQDEGVVKDKRYCLKFDVTGSRLSKTACKTRSEWINDQGFDPLAPQK</sequence>
<keyword evidence="3" id="KW-1185">Reference proteome</keyword>
<keyword evidence="1" id="KW-0732">Signal</keyword>
<dbReference type="STRING" id="1888892.BFL28_00585"/>
<proteinExistence type="predicted"/>
<evidence type="ECO:0000256" key="1">
    <source>
        <dbReference type="SAM" id="SignalP"/>
    </source>
</evidence>
<name>A0A1E3LXQ2_9SPHN</name>
<protein>
    <submittedName>
        <fullName evidence="2">Uncharacterized protein</fullName>
    </submittedName>
</protein>
<evidence type="ECO:0000313" key="2">
    <source>
        <dbReference type="EMBL" id="ODP38577.1"/>
    </source>
</evidence>
<comment type="caution">
    <text evidence="2">The sequence shown here is derived from an EMBL/GenBank/DDBJ whole genome shotgun (WGS) entry which is preliminary data.</text>
</comment>
<dbReference type="AlphaFoldDB" id="A0A1E3LXQ2"/>
<dbReference type="OrthoDB" id="7586108at2"/>
<dbReference type="RefSeq" id="WP_069319666.1">
    <property type="nucleotide sequence ID" value="NZ_MDDS01000013.1"/>
</dbReference>
<organism evidence="2 3">
    <name type="scientific">Sphingomonas turrisvirgatae</name>
    <dbReference type="NCBI Taxonomy" id="1888892"/>
    <lineage>
        <taxon>Bacteria</taxon>
        <taxon>Pseudomonadati</taxon>
        <taxon>Pseudomonadota</taxon>
        <taxon>Alphaproteobacteria</taxon>
        <taxon>Sphingomonadales</taxon>
        <taxon>Sphingomonadaceae</taxon>
        <taxon>Sphingomonas</taxon>
    </lineage>
</organism>
<evidence type="ECO:0000313" key="3">
    <source>
        <dbReference type="Proteomes" id="UP000094487"/>
    </source>
</evidence>